<dbReference type="RefSeq" id="WP_008680698.1">
    <property type="nucleotide sequence ID" value="NZ_ANOH01000228.1"/>
</dbReference>
<evidence type="ECO:0000313" key="3">
    <source>
        <dbReference type="Proteomes" id="UP000011885"/>
    </source>
</evidence>
<organism evidence="2 3">
    <name type="scientific">Rhodopirellula sallentina SM41</name>
    <dbReference type="NCBI Taxonomy" id="1263870"/>
    <lineage>
        <taxon>Bacteria</taxon>
        <taxon>Pseudomonadati</taxon>
        <taxon>Planctomycetota</taxon>
        <taxon>Planctomycetia</taxon>
        <taxon>Pirellulales</taxon>
        <taxon>Pirellulaceae</taxon>
        <taxon>Rhodopirellula</taxon>
    </lineage>
</organism>
<dbReference type="OrthoDB" id="5422838at2"/>
<proteinExistence type="predicted"/>
<evidence type="ECO:0000259" key="1">
    <source>
        <dbReference type="Pfam" id="PF20068"/>
    </source>
</evidence>
<reference evidence="2 3" key="1">
    <citation type="journal article" date="2013" name="Mar. Genomics">
        <title>Expression of sulfatases in Rhodopirellula baltica and the diversity of sulfatases in the genus Rhodopirellula.</title>
        <authorList>
            <person name="Wegner C.E."/>
            <person name="Richter-Heitmann T."/>
            <person name="Klindworth A."/>
            <person name="Klockow C."/>
            <person name="Richter M."/>
            <person name="Achstetter T."/>
            <person name="Glockner F.O."/>
            <person name="Harder J."/>
        </authorList>
    </citation>
    <scope>NUCLEOTIDE SEQUENCE [LARGE SCALE GENOMIC DNA]</scope>
    <source>
        <strain evidence="2 3">SM41</strain>
    </source>
</reference>
<dbReference type="PATRIC" id="fig|1263870.3.peg.3708"/>
<dbReference type="AlphaFoldDB" id="M5UBD1"/>
<dbReference type="EMBL" id="ANOH01000228">
    <property type="protein sequence ID" value="EMI55161.1"/>
    <property type="molecule type" value="Genomic_DNA"/>
</dbReference>
<dbReference type="InterPro" id="IPR027598">
    <property type="entry name" value="Amphi-Trp_dom"/>
</dbReference>
<feature type="domain" description="Amphi-Trp" evidence="1">
    <location>
        <begin position="1"/>
        <end position="86"/>
    </location>
</feature>
<keyword evidence="3" id="KW-1185">Reference proteome</keyword>
<sequence length="89" mass="10163">MKQSTRFRHESLQDSDSVQTLLQALNDGIAKGKIVLEDEDGTMVIKPKGLANLKISASQDEKKNRLYIRLTWYESTDPVREKQLKISSK</sequence>
<dbReference type="Proteomes" id="UP000011885">
    <property type="component" value="Unassembled WGS sequence"/>
</dbReference>
<evidence type="ECO:0000313" key="2">
    <source>
        <dbReference type="EMBL" id="EMI55161.1"/>
    </source>
</evidence>
<name>M5UBD1_9BACT</name>
<dbReference type="NCBIfam" id="TIGR04354">
    <property type="entry name" value="amphi-Trp"/>
    <property type="match status" value="1"/>
</dbReference>
<protein>
    <recommendedName>
        <fullName evidence="1">Amphi-Trp domain-containing protein</fullName>
    </recommendedName>
</protein>
<gene>
    <name evidence="2" type="ORF">RSSM_03485</name>
</gene>
<accession>M5UBD1</accession>
<dbReference type="Pfam" id="PF20068">
    <property type="entry name" value="Amphi-Trp"/>
    <property type="match status" value="1"/>
</dbReference>
<comment type="caution">
    <text evidence="2">The sequence shown here is derived from an EMBL/GenBank/DDBJ whole genome shotgun (WGS) entry which is preliminary data.</text>
</comment>